<dbReference type="CDD" id="cd16936">
    <property type="entry name" value="HATPase_RsbW-like"/>
    <property type="match status" value="1"/>
</dbReference>
<evidence type="ECO:0000259" key="2">
    <source>
        <dbReference type="Pfam" id="PF13581"/>
    </source>
</evidence>
<gene>
    <name evidence="3" type="ORF">Ga0074812_14329</name>
</gene>
<dbReference type="InterPro" id="IPR036890">
    <property type="entry name" value="HATPase_C_sf"/>
</dbReference>
<dbReference type="GO" id="GO:0004674">
    <property type="term" value="F:protein serine/threonine kinase activity"/>
    <property type="evidence" value="ECO:0007669"/>
    <property type="project" value="UniProtKB-KW"/>
</dbReference>
<dbReference type="Pfam" id="PF13581">
    <property type="entry name" value="HATPase_c_2"/>
    <property type="match status" value="1"/>
</dbReference>
<dbReference type="AlphaFoldDB" id="A0A0S4QZB8"/>
<dbReference type="InterPro" id="IPR050267">
    <property type="entry name" value="Anti-sigma-factor_SerPK"/>
</dbReference>
<evidence type="ECO:0000313" key="4">
    <source>
        <dbReference type="Proteomes" id="UP000198802"/>
    </source>
</evidence>
<dbReference type="Gene3D" id="3.30.565.10">
    <property type="entry name" value="Histidine kinase-like ATPase, C-terminal domain"/>
    <property type="match status" value="1"/>
</dbReference>
<proteinExistence type="predicted"/>
<name>A0A0S4QZB8_9ACTN</name>
<dbReference type="Proteomes" id="UP000198802">
    <property type="component" value="Unassembled WGS sequence"/>
</dbReference>
<sequence>MNLPSAACPQPTAHLRASVHQFTAITTAPALARGTTAHLLDSWGLPDLIETSTLLVSEIVTNAVRATETPTYPGPAVIAMRISWTASSLIIEVWDRNPAPPVLQTQYVHDENGRGLHVVEALSIAAAYYPAPTGQGKVTWCQIEAPILAQVEEPRPLLPRRCPSVARADPGMVFDDLAVLARVRDSLRALDVHLPRM</sequence>
<dbReference type="PANTHER" id="PTHR35526">
    <property type="entry name" value="ANTI-SIGMA-F FACTOR RSBW-RELATED"/>
    <property type="match status" value="1"/>
</dbReference>
<dbReference type="InterPro" id="IPR003594">
    <property type="entry name" value="HATPase_dom"/>
</dbReference>
<dbReference type="SUPFAM" id="SSF55874">
    <property type="entry name" value="ATPase domain of HSP90 chaperone/DNA topoisomerase II/histidine kinase"/>
    <property type="match status" value="1"/>
</dbReference>
<dbReference type="EMBL" id="FAOZ01000043">
    <property type="protein sequence ID" value="CUU60612.1"/>
    <property type="molecule type" value="Genomic_DNA"/>
</dbReference>
<feature type="domain" description="Histidine kinase/HSP90-like ATPase" evidence="2">
    <location>
        <begin position="30"/>
        <end position="134"/>
    </location>
</feature>
<keyword evidence="4" id="KW-1185">Reference proteome</keyword>
<dbReference type="PANTHER" id="PTHR35526:SF3">
    <property type="entry name" value="ANTI-SIGMA-F FACTOR RSBW"/>
    <property type="match status" value="1"/>
</dbReference>
<keyword evidence="3" id="KW-0418">Kinase</keyword>
<dbReference type="RefSeq" id="WP_054569104.1">
    <property type="nucleotide sequence ID" value="NZ_FAOZ01000043.1"/>
</dbReference>
<keyword evidence="3" id="KW-0808">Transferase</keyword>
<evidence type="ECO:0000313" key="3">
    <source>
        <dbReference type="EMBL" id="CUU60612.1"/>
    </source>
</evidence>
<protein>
    <submittedName>
        <fullName evidence="3">Anti-sigma regulatory factor (Ser/Thr protein kinase)</fullName>
    </submittedName>
</protein>
<organism evidence="3 4">
    <name type="scientific">Parafrankia irregularis</name>
    <dbReference type="NCBI Taxonomy" id="795642"/>
    <lineage>
        <taxon>Bacteria</taxon>
        <taxon>Bacillati</taxon>
        <taxon>Actinomycetota</taxon>
        <taxon>Actinomycetes</taxon>
        <taxon>Frankiales</taxon>
        <taxon>Frankiaceae</taxon>
        <taxon>Parafrankia</taxon>
    </lineage>
</organism>
<reference evidence="4" key="1">
    <citation type="submission" date="2015-11" db="EMBL/GenBank/DDBJ databases">
        <authorList>
            <person name="Varghese N."/>
        </authorList>
    </citation>
    <scope>NUCLEOTIDE SEQUENCE [LARGE SCALE GENOMIC DNA]</scope>
    <source>
        <strain evidence="4">DSM 45899</strain>
    </source>
</reference>
<accession>A0A0S4QZB8</accession>
<evidence type="ECO:0000256" key="1">
    <source>
        <dbReference type="ARBA" id="ARBA00022527"/>
    </source>
</evidence>
<keyword evidence="1" id="KW-0723">Serine/threonine-protein kinase</keyword>